<keyword evidence="6" id="KW-0808">Transferase</keyword>
<feature type="domain" description="HAMP" evidence="16">
    <location>
        <begin position="154"/>
        <end position="206"/>
    </location>
</feature>
<dbReference type="Pfam" id="PF02518">
    <property type="entry name" value="HATPase_c"/>
    <property type="match status" value="1"/>
</dbReference>
<organism evidence="17 18">
    <name type="scientific">Helicobacter pullorum</name>
    <dbReference type="NCBI Taxonomy" id="35818"/>
    <lineage>
        <taxon>Bacteria</taxon>
        <taxon>Pseudomonadati</taxon>
        <taxon>Campylobacterota</taxon>
        <taxon>Epsilonproteobacteria</taxon>
        <taxon>Campylobacterales</taxon>
        <taxon>Helicobacteraceae</taxon>
        <taxon>Helicobacter</taxon>
    </lineage>
</organism>
<evidence type="ECO:0000256" key="10">
    <source>
        <dbReference type="ARBA" id="ARBA00022840"/>
    </source>
</evidence>
<evidence type="ECO:0000259" key="15">
    <source>
        <dbReference type="PROSITE" id="PS50109"/>
    </source>
</evidence>
<keyword evidence="9 17" id="KW-0418">Kinase</keyword>
<dbReference type="EC" id="2.7.13.3" evidence="3"/>
<evidence type="ECO:0000259" key="16">
    <source>
        <dbReference type="PROSITE" id="PS50885"/>
    </source>
</evidence>
<dbReference type="SMART" id="SM00388">
    <property type="entry name" value="HisKA"/>
    <property type="match status" value="1"/>
</dbReference>
<comment type="catalytic activity">
    <reaction evidence="1">
        <text>ATP + protein L-histidine = ADP + protein N-phospho-L-histidine.</text>
        <dbReference type="EC" id="2.7.13.3"/>
    </reaction>
</comment>
<keyword evidence="11 14" id="KW-1133">Transmembrane helix</keyword>
<keyword evidence="12" id="KW-0902">Two-component regulatory system</keyword>
<dbReference type="Pfam" id="PF00512">
    <property type="entry name" value="HisKA"/>
    <property type="match status" value="1"/>
</dbReference>
<dbReference type="Proteomes" id="UP000037997">
    <property type="component" value="Unassembled WGS sequence"/>
</dbReference>
<reference evidence="17 18" key="1">
    <citation type="submission" date="2014-06" db="EMBL/GenBank/DDBJ databases">
        <title>Helicobacter pullorum isolates in fresh chicken meat - phenotypic and genotypic features.</title>
        <authorList>
            <person name="Borges V."/>
            <person name="Santos A."/>
            <person name="Correia C.B."/>
            <person name="Saraiva M."/>
            <person name="Menard A."/>
            <person name="Vieira L."/>
            <person name="Sampaio D.A."/>
            <person name="Gomes J.P."/>
            <person name="Oleastro M."/>
        </authorList>
    </citation>
    <scope>NUCLEOTIDE SEQUENCE [LARGE SCALE GENOMIC DNA]</scope>
    <source>
        <strain evidence="17 18">229334/12</strain>
    </source>
</reference>
<evidence type="ECO:0000256" key="5">
    <source>
        <dbReference type="ARBA" id="ARBA00022553"/>
    </source>
</evidence>
<evidence type="ECO:0000256" key="6">
    <source>
        <dbReference type="ARBA" id="ARBA00022679"/>
    </source>
</evidence>
<dbReference type="STRING" id="35818.HPU229336_03645"/>
<dbReference type="Gene3D" id="3.30.565.10">
    <property type="entry name" value="Histidine kinase-like ATPase, C-terminal domain"/>
    <property type="match status" value="1"/>
</dbReference>
<keyword evidence="7 14" id="KW-0812">Transmembrane</keyword>
<dbReference type="PANTHER" id="PTHR45528">
    <property type="entry name" value="SENSOR HISTIDINE KINASE CPXA"/>
    <property type="match status" value="1"/>
</dbReference>
<dbReference type="SUPFAM" id="SSF55874">
    <property type="entry name" value="ATPase domain of HSP90 chaperone/DNA topoisomerase II/histidine kinase"/>
    <property type="match status" value="1"/>
</dbReference>
<dbReference type="SUPFAM" id="SSF158472">
    <property type="entry name" value="HAMP domain-like"/>
    <property type="match status" value="1"/>
</dbReference>
<dbReference type="Gene3D" id="1.10.287.130">
    <property type="match status" value="1"/>
</dbReference>
<evidence type="ECO:0000256" key="11">
    <source>
        <dbReference type="ARBA" id="ARBA00022989"/>
    </source>
</evidence>
<dbReference type="PANTHER" id="PTHR45528:SF1">
    <property type="entry name" value="SENSOR HISTIDINE KINASE CPXA"/>
    <property type="match status" value="1"/>
</dbReference>
<evidence type="ECO:0000256" key="12">
    <source>
        <dbReference type="ARBA" id="ARBA00023012"/>
    </source>
</evidence>
<dbReference type="Pfam" id="PF00672">
    <property type="entry name" value="HAMP"/>
    <property type="match status" value="1"/>
</dbReference>
<evidence type="ECO:0000256" key="1">
    <source>
        <dbReference type="ARBA" id="ARBA00000085"/>
    </source>
</evidence>
<dbReference type="InterPro" id="IPR005467">
    <property type="entry name" value="His_kinase_dom"/>
</dbReference>
<feature type="transmembrane region" description="Helical" evidence="14">
    <location>
        <begin position="135"/>
        <end position="157"/>
    </location>
</feature>
<dbReference type="GO" id="GO:0000155">
    <property type="term" value="F:phosphorelay sensor kinase activity"/>
    <property type="evidence" value="ECO:0007669"/>
    <property type="project" value="InterPro"/>
</dbReference>
<comment type="subcellular location">
    <subcellularLocation>
        <location evidence="2">Cell membrane</location>
        <topology evidence="2">Multi-pass membrane protein</topology>
    </subcellularLocation>
</comment>
<dbReference type="SMART" id="SM00387">
    <property type="entry name" value="HATPase_c"/>
    <property type="match status" value="1"/>
</dbReference>
<dbReference type="SUPFAM" id="SSF47384">
    <property type="entry name" value="Homodimeric domain of signal transducing histidine kinase"/>
    <property type="match status" value="1"/>
</dbReference>
<evidence type="ECO:0000256" key="8">
    <source>
        <dbReference type="ARBA" id="ARBA00022741"/>
    </source>
</evidence>
<name>A0A0N1EAY8_9HELI</name>
<dbReference type="PATRIC" id="fig|35818.11.peg.1812"/>
<dbReference type="EMBL" id="JNOC01000045">
    <property type="protein sequence ID" value="KPH55312.1"/>
    <property type="molecule type" value="Genomic_DNA"/>
</dbReference>
<proteinExistence type="predicted"/>
<dbReference type="CDD" id="cd06225">
    <property type="entry name" value="HAMP"/>
    <property type="match status" value="1"/>
</dbReference>
<feature type="domain" description="Histidine kinase" evidence="15">
    <location>
        <begin position="214"/>
        <end position="413"/>
    </location>
</feature>
<comment type="caution">
    <text evidence="17">The sequence shown here is derived from an EMBL/GenBank/DDBJ whole genome shotgun (WGS) entry which is preliminary data.</text>
</comment>
<dbReference type="InterPro" id="IPR003661">
    <property type="entry name" value="HisK_dim/P_dom"/>
</dbReference>
<evidence type="ECO:0000256" key="9">
    <source>
        <dbReference type="ARBA" id="ARBA00022777"/>
    </source>
</evidence>
<sequence>MIKKWLYPSLFVQIYLLFFVSIVISAIITYSLNISSLREKEEKIISQTTFLAQQSMLELINGNIRRIQTLIKNYGFVRVDKIPKEAVVIYKSSDSLAKMQIFKIHQDYGFGLEYLGESYIAQKNFKEQLSFGNNLNWWILLDFLILFLTFAIILAILHPMKILRNSLEEFSKGNYKVRIKVPKEPEQALLARSFNAMAIKISKLMEVREFILRNIGHELKTPISKAKLALELMPPNPQKEILNKAIKNLDELTSQILTFEKVQEGKDLLEFKEFFVETLVLETLNHIFVDEAELEIQIQENFKIFGDLNFLSIALKNLIENARKYKSGGKIEVFTQKRDKEGFCLGVSNEGERLQKNIQEYFEPFYRDKKHELTQGYGLGLGIIKGILEMHHLKLEYQYKANRHYFMIIFKAL</sequence>
<dbReference type="InterPro" id="IPR036890">
    <property type="entry name" value="HATPase_C_sf"/>
</dbReference>
<evidence type="ECO:0000256" key="2">
    <source>
        <dbReference type="ARBA" id="ARBA00004651"/>
    </source>
</evidence>
<dbReference type="PROSITE" id="PS50885">
    <property type="entry name" value="HAMP"/>
    <property type="match status" value="1"/>
</dbReference>
<dbReference type="CDD" id="cd00075">
    <property type="entry name" value="HATPase"/>
    <property type="match status" value="1"/>
</dbReference>
<keyword evidence="13 14" id="KW-0472">Membrane</keyword>
<protein>
    <recommendedName>
        <fullName evidence="3">histidine kinase</fullName>
        <ecNumber evidence="3">2.7.13.3</ecNumber>
    </recommendedName>
</protein>
<dbReference type="SMART" id="SM00304">
    <property type="entry name" value="HAMP"/>
    <property type="match status" value="1"/>
</dbReference>
<dbReference type="InterPro" id="IPR036097">
    <property type="entry name" value="HisK_dim/P_sf"/>
</dbReference>
<dbReference type="InterPro" id="IPR050398">
    <property type="entry name" value="HssS/ArlS-like"/>
</dbReference>
<accession>A0A0N1EAY8</accession>
<dbReference type="GO" id="GO:0005886">
    <property type="term" value="C:plasma membrane"/>
    <property type="evidence" value="ECO:0007669"/>
    <property type="project" value="UniProtKB-SubCell"/>
</dbReference>
<evidence type="ECO:0000256" key="4">
    <source>
        <dbReference type="ARBA" id="ARBA00022475"/>
    </source>
</evidence>
<dbReference type="GO" id="GO:0005524">
    <property type="term" value="F:ATP binding"/>
    <property type="evidence" value="ECO:0007669"/>
    <property type="project" value="UniProtKB-KW"/>
</dbReference>
<evidence type="ECO:0000256" key="3">
    <source>
        <dbReference type="ARBA" id="ARBA00012438"/>
    </source>
</evidence>
<evidence type="ECO:0000256" key="7">
    <source>
        <dbReference type="ARBA" id="ARBA00022692"/>
    </source>
</evidence>
<dbReference type="InterPro" id="IPR003594">
    <property type="entry name" value="HATPase_dom"/>
</dbReference>
<feature type="transmembrane region" description="Helical" evidence="14">
    <location>
        <begin position="12"/>
        <end position="32"/>
    </location>
</feature>
<keyword evidence="8" id="KW-0547">Nucleotide-binding</keyword>
<evidence type="ECO:0000313" key="17">
    <source>
        <dbReference type="EMBL" id="KPH55312.1"/>
    </source>
</evidence>
<dbReference type="AlphaFoldDB" id="A0A0N1EAY8"/>
<evidence type="ECO:0000256" key="13">
    <source>
        <dbReference type="ARBA" id="ARBA00023136"/>
    </source>
</evidence>
<evidence type="ECO:0000256" key="14">
    <source>
        <dbReference type="SAM" id="Phobius"/>
    </source>
</evidence>
<gene>
    <name evidence="17" type="ORF">HPU229334_09175</name>
</gene>
<dbReference type="CDD" id="cd00082">
    <property type="entry name" value="HisKA"/>
    <property type="match status" value="1"/>
</dbReference>
<keyword evidence="4" id="KW-1003">Cell membrane</keyword>
<dbReference type="InterPro" id="IPR003660">
    <property type="entry name" value="HAMP_dom"/>
</dbReference>
<evidence type="ECO:0000313" key="18">
    <source>
        <dbReference type="Proteomes" id="UP000037997"/>
    </source>
</evidence>
<dbReference type="PROSITE" id="PS50109">
    <property type="entry name" value="HIS_KIN"/>
    <property type="match status" value="1"/>
</dbReference>
<keyword evidence="5" id="KW-0597">Phosphoprotein</keyword>
<keyword evidence="10" id="KW-0067">ATP-binding</keyword>